<dbReference type="PANTHER" id="PTHR37079">
    <property type="entry name" value="SERINE/THREONINE-PROTEIN KINASE ATM"/>
    <property type="match status" value="1"/>
</dbReference>
<dbReference type="Proteomes" id="UP000594261">
    <property type="component" value="Chromosome 1"/>
</dbReference>
<accession>A0A7N2KNE5</accession>
<dbReference type="InterPro" id="IPR057445">
    <property type="entry name" value="ATM_TPR"/>
</dbReference>
<dbReference type="Gramene" id="QL01p024072:mrna">
    <property type="protein sequence ID" value="QL01p024072:mrna"/>
    <property type="gene ID" value="QL01p024072"/>
</dbReference>
<evidence type="ECO:0000313" key="2">
    <source>
        <dbReference type="Proteomes" id="UP000594261"/>
    </source>
</evidence>
<dbReference type="PANTHER" id="PTHR37079:SF4">
    <property type="entry name" value="SERINE_THREONINE-PROTEIN KINASE ATM"/>
    <property type="match status" value="1"/>
</dbReference>
<dbReference type="Pfam" id="PF25360">
    <property type="entry name" value="TPR_ATM"/>
    <property type="match status" value="1"/>
</dbReference>
<dbReference type="GO" id="GO:0004674">
    <property type="term" value="F:protein serine/threonine kinase activity"/>
    <property type="evidence" value="ECO:0007669"/>
    <property type="project" value="InterPro"/>
</dbReference>
<evidence type="ECO:0000313" key="1">
    <source>
        <dbReference type="EnsemblPlants" id="QL01p024072:mrna"/>
    </source>
</evidence>
<dbReference type="InterPro" id="IPR038980">
    <property type="entry name" value="ATM_plant"/>
</dbReference>
<dbReference type="GO" id="GO:0006974">
    <property type="term" value="P:DNA damage response"/>
    <property type="evidence" value="ECO:0007669"/>
    <property type="project" value="InterPro"/>
</dbReference>
<sequence length="541" mass="60980">MERRIMVEGNHCKSNVNIVSKSDGPFIQIDSISIDLVSAKDKSDAGKYAALVLLGNIISYGFDRLIKIRSRSNKLGIFWSSMVKTGEKKEEKQIWLAVRNNSAMQILLEDFEHDSLHEVFEFSIEVLARIDHDCGIEVSLLQSHQGVHLPRQLRDQLLQELEAYILGSLVDNEIEKNPFSDIFFRFLLFSNFIDGSCFMRIFKAFSSVNILVLYFDILHPLASDVGPLYFFTFICLGSDSIFGGKNSLLSSLQSFICCPIFMKWRDQNHMDVFLYGSVMQSMERLLHALMKLYEEDSEWRLTHLGDLVNEVADLDLLDWFGCVRLIDCTCGFVLLCLQIGQLNQPPLSSMVEFGKDLTKSNEIWQISNSEEWQRAMNGGTAMDDKESDSSNFGVTLVVSSKEKLGTAREVLGAGPQPQPTLVTVFITLMHIAIYSEEVELEVACQLLAVLVKNHFVPIFAICMALHCIKESGWEKAAIVPQSSILPLAEVSGSERDKLIKEHMVCICFSSLSLSKRFSVMLIEARQQPNPAPSNSILGNWD</sequence>
<keyword evidence="2" id="KW-1185">Reference proteome</keyword>
<dbReference type="InParanoid" id="A0A7N2KNE5"/>
<dbReference type="EMBL" id="LRBV02000001">
    <property type="status" value="NOT_ANNOTATED_CDS"/>
    <property type="molecule type" value="Genomic_DNA"/>
</dbReference>
<organism evidence="1 2">
    <name type="scientific">Quercus lobata</name>
    <name type="common">Valley oak</name>
    <dbReference type="NCBI Taxonomy" id="97700"/>
    <lineage>
        <taxon>Eukaryota</taxon>
        <taxon>Viridiplantae</taxon>
        <taxon>Streptophyta</taxon>
        <taxon>Embryophyta</taxon>
        <taxon>Tracheophyta</taxon>
        <taxon>Spermatophyta</taxon>
        <taxon>Magnoliopsida</taxon>
        <taxon>eudicotyledons</taxon>
        <taxon>Gunneridae</taxon>
        <taxon>Pentapetalae</taxon>
        <taxon>rosids</taxon>
        <taxon>fabids</taxon>
        <taxon>Fagales</taxon>
        <taxon>Fagaceae</taxon>
        <taxon>Quercus</taxon>
    </lineage>
</organism>
<protein>
    <submittedName>
        <fullName evidence="1">Uncharacterized protein</fullName>
    </submittedName>
</protein>
<proteinExistence type="predicted"/>
<reference evidence="1" key="2">
    <citation type="submission" date="2021-01" db="UniProtKB">
        <authorList>
            <consortium name="EnsemblPlants"/>
        </authorList>
    </citation>
    <scope>IDENTIFICATION</scope>
</reference>
<name>A0A7N2KNE5_QUELO</name>
<dbReference type="EnsemblPlants" id="QL01p024072:mrna">
    <property type="protein sequence ID" value="QL01p024072:mrna"/>
    <property type="gene ID" value="QL01p024072"/>
</dbReference>
<dbReference type="AlphaFoldDB" id="A0A7N2KNE5"/>
<reference evidence="1 2" key="1">
    <citation type="journal article" date="2016" name="G3 (Bethesda)">
        <title>First Draft Assembly and Annotation of the Genome of a California Endemic Oak Quercus lobata Nee (Fagaceae).</title>
        <authorList>
            <person name="Sork V.L."/>
            <person name="Fitz-Gibbon S.T."/>
            <person name="Puiu D."/>
            <person name="Crepeau M."/>
            <person name="Gugger P.F."/>
            <person name="Sherman R."/>
            <person name="Stevens K."/>
            <person name="Langley C.H."/>
            <person name="Pellegrini M."/>
            <person name="Salzberg S.L."/>
        </authorList>
    </citation>
    <scope>NUCLEOTIDE SEQUENCE [LARGE SCALE GENOMIC DNA]</scope>
    <source>
        <strain evidence="1 2">cv. SW786</strain>
    </source>
</reference>